<dbReference type="AlphaFoldDB" id="A0A0V1FI75"/>
<name>A0A0V1FI75_TRIPS</name>
<dbReference type="OrthoDB" id="10369346at2759"/>
<sequence>MHWLLQTYRYCIGRVIFQLSGSDLSLVSSVNLIDNGKCDWPTEVLFSCDLTGHYAAEMCNGHLIHS</sequence>
<dbReference type="Proteomes" id="UP000054995">
    <property type="component" value="Unassembled WGS sequence"/>
</dbReference>
<keyword evidence="2" id="KW-1185">Reference proteome</keyword>
<protein>
    <submittedName>
        <fullName evidence="1">Uncharacterized protein</fullName>
    </submittedName>
</protein>
<accession>A0A0V1FI75</accession>
<dbReference type="EMBL" id="JYDT01000084">
    <property type="protein sequence ID" value="KRY85741.1"/>
    <property type="molecule type" value="Genomic_DNA"/>
</dbReference>
<organism evidence="1 2">
    <name type="scientific">Trichinella pseudospiralis</name>
    <name type="common">Parasitic roundworm</name>
    <dbReference type="NCBI Taxonomy" id="6337"/>
    <lineage>
        <taxon>Eukaryota</taxon>
        <taxon>Metazoa</taxon>
        <taxon>Ecdysozoa</taxon>
        <taxon>Nematoda</taxon>
        <taxon>Enoplea</taxon>
        <taxon>Dorylaimia</taxon>
        <taxon>Trichinellida</taxon>
        <taxon>Trichinellidae</taxon>
        <taxon>Trichinella</taxon>
    </lineage>
</organism>
<gene>
    <name evidence="1" type="ORF">T4D_7555</name>
</gene>
<evidence type="ECO:0000313" key="1">
    <source>
        <dbReference type="EMBL" id="KRY85741.1"/>
    </source>
</evidence>
<proteinExistence type="predicted"/>
<evidence type="ECO:0000313" key="2">
    <source>
        <dbReference type="Proteomes" id="UP000054995"/>
    </source>
</evidence>
<reference evidence="1 2" key="1">
    <citation type="submission" date="2015-01" db="EMBL/GenBank/DDBJ databases">
        <title>Evolution of Trichinella species and genotypes.</title>
        <authorList>
            <person name="Korhonen P.K."/>
            <person name="Edoardo P."/>
            <person name="Giuseppe L.R."/>
            <person name="Gasser R.B."/>
        </authorList>
    </citation>
    <scope>NUCLEOTIDE SEQUENCE [LARGE SCALE GENOMIC DNA]</scope>
    <source>
        <strain evidence="1">ISS470</strain>
    </source>
</reference>
<comment type="caution">
    <text evidence="1">The sequence shown here is derived from an EMBL/GenBank/DDBJ whole genome shotgun (WGS) entry which is preliminary data.</text>
</comment>